<dbReference type="EMBL" id="QEWR01000004">
    <property type="protein sequence ID" value="PWD82525.1"/>
    <property type="molecule type" value="Genomic_DNA"/>
</dbReference>
<protein>
    <submittedName>
        <fullName evidence="9">Biopolymer transporter ExbD</fullName>
    </submittedName>
</protein>
<evidence type="ECO:0000256" key="6">
    <source>
        <dbReference type="ARBA" id="ARBA00023136"/>
    </source>
</evidence>
<dbReference type="PANTHER" id="PTHR30558:SF7">
    <property type="entry name" value="TOL-PAL SYSTEM PROTEIN TOLR"/>
    <property type="match status" value="1"/>
</dbReference>
<name>A0A2U2AIW5_9GAMM</name>
<dbReference type="PANTHER" id="PTHR30558">
    <property type="entry name" value="EXBD MEMBRANE COMPONENT OF PMF-DRIVEN MACROMOLECULE IMPORT SYSTEM"/>
    <property type="match status" value="1"/>
</dbReference>
<dbReference type="RefSeq" id="WP_109236503.1">
    <property type="nucleotide sequence ID" value="NZ_BMXZ01000003.1"/>
</dbReference>
<dbReference type="GO" id="GO:0005886">
    <property type="term" value="C:plasma membrane"/>
    <property type="evidence" value="ECO:0007669"/>
    <property type="project" value="UniProtKB-SubCell"/>
</dbReference>
<accession>A0A2U2AIW5</accession>
<dbReference type="Gene3D" id="3.30.420.270">
    <property type="match status" value="1"/>
</dbReference>
<evidence type="ECO:0000256" key="3">
    <source>
        <dbReference type="ARBA" id="ARBA00022475"/>
    </source>
</evidence>
<dbReference type="GO" id="GO:0015031">
    <property type="term" value="P:protein transport"/>
    <property type="evidence" value="ECO:0007669"/>
    <property type="project" value="UniProtKB-KW"/>
</dbReference>
<reference evidence="9 10" key="1">
    <citation type="journal article" date="2018" name="Genome Announc.">
        <title>Ignatzschineria cameli sp. nov., isolated from necrotic foot tissue of dromedaries (Camelus dromedarius) and associated maggots (Wohlfahrtia species) in Dubai.</title>
        <authorList>
            <person name="Tsang C.C."/>
            <person name="Tang J.Y."/>
            <person name="Fong J.Y."/>
            <person name="Kinne J."/>
            <person name="Lee H.H."/>
            <person name="Joseph M."/>
            <person name="Jose S."/>
            <person name="Schuster R.K."/>
            <person name="Tang Y."/>
            <person name="Sivakumar S."/>
            <person name="Chen J.H."/>
            <person name="Teng J.L."/>
            <person name="Lau S.K."/>
            <person name="Wernery U."/>
            <person name="Woo P.C."/>
        </authorList>
    </citation>
    <scope>NUCLEOTIDE SEQUENCE [LARGE SCALE GENOMIC DNA]</scope>
    <source>
        <strain evidence="9 10">KCTC 22643</strain>
    </source>
</reference>
<evidence type="ECO:0000256" key="8">
    <source>
        <dbReference type="SAM" id="Phobius"/>
    </source>
</evidence>
<feature type="transmembrane region" description="Helical" evidence="8">
    <location>
        <begin position="20"/>
        <end position="41"/>
    </location>
</feature>
<keyword evidence="7" id="KW-0653">Protein transport</keyword>
<comment type="similarity">
    <text evidence="2 7">Belongs to the ExbD/TolR family.</text>
</comment>
<keyword evidence="4 7" id="KW-0812">Transmembrane</keyword>
<comment type="caution">
    <text evidence="9">The sequence shown here is derived from an EMBL/GenBank/DDBJ whole genome shotgun (WGS) entry which is preliminary data.</text>
</comment>
<keyword evidence="6 8" id="KW-0472">Membrane</keyword>
<dbReference type="GO" id="GO:0022857">
    <property type="term" value="F:transmembrane transporter activity"/>
    <property type="evidence" value="ECO:0007669"/>
    <property type="project" value="InterPro"/>
</dbReference>
<keyword evidence="3" id="KW-1003">Cell membrane</keyword>
<proteinExistence type="inferred from homology"/>
<dbReference type="InterPro" id="IPR003400">
    <property type="entry name" value="ExbD"/>
</dbReference>
<comment type="subcellular location">
    <subcellularLocation>
        <location evidence="1">Cell membrane</location>
        <topology evidence="1">Single-pass membrane protein</topology>
    </subcellularLocation>
    <subcellularLocation>
        <location evidence="7">Cell membrane</location>
        <topology evidence="7">Single-pass type II membrane protein</topology>
    </subcellularLocation>
</comment>
<keyword evidence="7" id="KW-0813">Transport</keyword>
<evidence type="ECO:0000256" key="2">
    <source>
        <dbReference type="ARBA" id="ARBA00005811"/>
    </source>
</evidence>
<sequence>MRRRKRINKLSSDMNIVPYVDVMFVLLTIFMVTATTISVGIDVDPPQMESSQAVAVEGEEMMVISVDASGSFFFNLADNPSIALPEGEIEVLARNIFAENNNIQALVKGDKNAPYGRIIDAMGLLQGITNKNVQLMTAPTE</sequence>
<gene>
    <name evidence="9" type="ORF">DC082_07790</name>
</gene>
<evidence type="ECO:0000256" key="4">
    <source>
        <dbReference type="ARBA" id="ARBA00022692"/>
    </source>
</evidence>
<evidence type="ECO:0000313" key="10">
    <source>
        <dbReference type="Proteomes" id="UP000244948"/>
    </source>
</evidence>
<evidence type="ECO:0000256" key="5">
    <source>
        <dbReference type="ARBA" id="ARBA00022989"/>
    </source>
</evidence>
<evidence type="ECO:0000256" key="1">
    <source>
        <dbReference type="ARBA" id="ARBA00004162"/>
    </source>
</evidence>
<keyword evidence="5 8" id="KW-1133">Transmembrane helix</keyword>
<keyword evidence="10" id="KW-1185">Reference proteome</keyword>
<organism evidence="9 10">
    <name type="scientific">Ignatzschineria indica</name>
    <dbReference type="NCBI Taxonomy" id="472583"/>
    <lineage>
        <taxon>Bacteria</taxon>
        <taxon>Pseudomonadati</taxon>
        <taxon>Pseudomonadota</taxon>
        <taxon>Gammaproteobacteria</taxon>
        <taxon>Cardiobacteriales</taxon>
        <taxon>Ignatzschineriaceae</taxon>
        <taxon>Ignatzschineria</taxon>
    </lineage>
</organism>
<dbReference type="AlphaFoldDB" id="A0A2U2AIW5"/>
<dbReference type="Pfam" id="PF02472">
    <property type="entry name" value="ExbD"/>
    <property type="match status" value="1"/>
</dbReference>
<dbReference type="Proteomes" id="UP000244948">
    <property type="component" value="Unassembled WGS sequence"/>
</dbReference>
<evidence type="ECO:0000256" key="7">
    <source>
        <dbReference type="RuleBase" id="RU003879"/>
    </source>
</evidence>
<evidence type="ECO:0000313" key="9">
    <source>
        <dbReference type="EMBL" id="PWD82525.1"/>
    </source>
</evidence>